<dbReference type="InterPro" id="IPR004358">
    <property type="entry name" value="Sig_transdc_His_kin-like_C"/>
</dbReference>
<dbReference type="GO" id="GO:0043565">
    <property type="term" value="F:sequence-specific DNA binding"/>
    <property type="evidence" value="ECO:0007669"/>
    <property type="project" value="InterPro"/>
</dbReference>
<dbReference type="InterPro" id="IPR013783">
    <property type="entry name" value="Ig-like_fold"/>
</dbReference>
<keyword evidence="6" id="KW-0418">Kinase</keyword>
<dbReference type="InterPro" id="IPR005467">
    <property type="entry name" value="His_kinase_dom"/>
</dbReference>
<keyword evidence="5" id="KW-0547">Nucleotide-binding</keyword>
<evidence type="ECO:0000256" key="11">
    <source>
        <dbReference type="ARBA" id="ARBA00023163"/>
    </source>
</evidence>
<dbReference type="InterPro" id="IPR011110">
    <property type="entry name" value="Reg_prop"/>
</dbReference>
<dbReference type="Gene3D" id="2.130.10.10">
    <property type="entry name" value="YVTN repeat-like/Quinoprotein amine dehydrogenase"/>
    <property type="match status" value="2"/>
</dbReference>
<dbReference type="OrthoDB" id="9797097at2"/>
<dbReference type="Pfam" id="PF00512">
    <property type="entry name" value="HisKA"/>
    <property type="match status" value="1"/>
</dbReference>
<dbReference type="PROSITE" id="PS50110">
    <property type="entry name" value="RESPONSE_REGULATORY"/>
    <property type="match status" value="1"/>
</dbReference>
<evidence type="ECO:0000313" key="18">
    <source>
        <dbReference type="EMBL" id="PQA55547.1"/>
    </source>
</evidence>
<dbReference type="Gene3D" id="3.30.565.10">
    <property type="entry name" value="Histidine kinase-like ATPase, C-terminal domain"/>
    <property type="match status" value="1"/>
</dbReference>
<dbReference type="EC" id="2.7.13.3" evidence="2"/>
<feature type="domain" description="HTH araC/xylS-type" evidence="15">
    <location>
        <begin position="1231"/>
        <end position="1330"/>
    </location>
</feature>
<comment type="caution">
    <text evidence="18">The sequence shown here is derived from an EMBL/GenBank/DDBJ whole genome shotgun (WGS) entry which is preliminary data.</text>
</comment>
<dbReference type="Gene3D" id="1.10.10.60">
    <property type="entry name" value="Homeodomain-like"/>
    <property type="match status" value="2"/>
</dbReference>
<feature type="transmembrane region" description="Helical" evidence="13">
    <location>
        <begin position="781"/>
        <end position="803"/>
    </location>
</feature>
<dbReference type="Gene3D" id="3.40.50.2300">
    <property type="match status" value="1"/>
</dbReference>
<accession>A0A2S7II62</accession>
<evidence type="ECO:0000256" key="14">
    <source>
        <dbReference type="SAM" id="SignalP"/>
    </source>
</evidence>
<keyword evidence="13" id="KW-0472">Membrane</keyword>
<dbReference type="Pfam" id="PF12833">
    <property type="entry name" value="HTH_18"/>
    <property type="match status" value="1"/>
</dbReference>
<evidence type="ECO:0000256" key="2">
    <source>
        <dbReference type="ARBA" id="ARBA00012438"/>
    </source>
</evidence>
<dbReference type="SMART" id="SM00387">
    <property type="entry name" value="HATPase_c"/>
    <property type="match status" value="1"/>
</dbReference>
<dbReference type="Pfam" id="PF07495">
    <property type="entry name" value="Y_Y_Y"/>
    <property type="match status" value="1"/>
</dbReference>
<dbReference type="SMART" id="SM00342">
    <property type="entry name" value="HTH_ARAC"/>
    <property type="match status" value="1"/>
</dbReference>
<evidence type="ECO:0000256" key="12">
    <source>
        <dbReference type="PROSITE-ProRule" id="PRU00169"/>
    </source>
</evidence>
<dbReference type="InterPro" id="IPR011006">
    <property type="entry name" value="CheY-like_superfamily"/>
</dbReference>
<dbReference type="SUPFAM" id="SSF63829">
    <property type="entry name" value="Calcium-dependent phosphotriesterase"/>
    <property type="match status" value="4"/>
</dbReference>
<dbReference type="RefSeq" id="WP_104715012.1">
    <property type="nucleotide sequence ID" value="NZ_PTRA01000004.1"/>
</dbReference>
<dbReference type="PANTHER" id="PTHR43547">
    <property type="entry name" value="TWO-COMPONENT HISTIDINE KINASE"/>
    <property type="match status" value="1"/>
</dbReference>
<sequence length="1337" mass="152473">MKSLLPLLAFIIGFTVSTAQPRLSISPEKALQEDLMFKRYGSTDGLPDNRVRSFFQDRKGFLWIGTMNGLAQYDGYRFRKFYKNKDAIAGNWIYDICEDSQGRLWIGTREGLSRFDPRTETFQNFRNNPKDSTSLFCNQINALLVDSRDQVWVGTPQGLTVWSPKTQQFRTLRTEPLNRPIRKMIRSQGDYLWIATAEGPVRYHASNGTYTFYPLSVKPNAYGDHYWSLLEDQRHLYLATGGDGLWRLPYQPERNSYGKAEPLHNFSGQTLAQTQIFDLCKSPDGAFWLGTDRGLARLEALDSPQVRLRWYRTNPSNPQSLSNNLVYRLFLDRTQRLWCGTEQQISTLDLSGLPFQSYTFPSGAAEDQVRSIAAGPGATVWLGMGKSGLYRYNLSNGATERFRLESQSSFWNEHRALLRASSGDLWIGTLGGAVRMTARQQVHAELEGSAVFSFLEDSQKNIWLGTNHGLYRRTPDGKKSRIRLGTSDTEFIRSLLEDQAGLLWIGFDNSGLGRYNPKTGVFEWIKDASHSLGSAIYALVEFPKQVIWAGSESGLHQITADPKGAYQVKTYSEKQGLLHPSVNGIVPDTQGFLWISTIKGLMRFQPASGRFQTYLPNQRFSYNVMSRLNESQLLYGLTNGFLRFDPSQLQHRISLPTVVFTDFKLFNESVGIGQVSQGDTVLRQSLSETQTLTLHYKNNVFSVDFAALDVANPEGTTYVYQMEGFDQAWIPVDAQHRSATYTNLSAGTYTFRVKAANSFGEWSAKPAALAFQILPPPWKTWWAITGYIVLFHVLLLTFIRYLLLQARQRDALALEQIEKEQLKNLHQLKLRFFTDISHEFRTPLTLMAGPIEELMNSSEVRGKVREKVQLLQRNSRKLLQLIEELMTFQKLEQGKIQLHKRTLNLVDWVEEMYQNFVPLAERRQITFELTAPTSEIRSDIDPVQLEKVLNNLLSNAFKFTPAGGQVRLELFLSEPDGVCLRVQDTGSGLTPEQQSHLFERFYQSDPNREGSGVGLSLVKSLIELHGGRITVTSEPDVQTEFTVWLPLQNALLEMQPLHLRTEPLVQSEVGAIRWLGMPEDEKPELLLVDDNDEVLEFLSLLFQDHYRITRALNGQEALACVQQREPQAIISDVMMPVMDGLELCRNLKSNLDTCHVPLILLTARARVESEMEGIGVGADDYVAKPFHPDLLRLRVQTLIENRQQLIRKYQSADEIIPKDLTRNPLDEAFLQKVIQSIEQNLSNEEFSVEELGECVCMSRSNLFRKLKALTGQTPLEFIYFIRLKHAMQLLLERKYSIAEITYEVGFKNPSSFSKSFRKQFGKAPTEYLQEQIARQKN</sequence>
<dbReference type="SUPFAM" id="SSF46689">
    <property type="entry name" value="Homeodomain-like"/>
    <property type="match status" value="1"/>
</dbReference>
<evidence type="ECO:0000256" key="8">
    <source>
        <dbReference type="ARBA" id="ARBA00023012"/>
    </source>
</evidence>
<dbReference type="PRINTS" id="PR00344">
    <property type="entry name" value="BCTRLSENSOR"/>
</dbReference>
<gene>
    <name evidence="18" type="ORF">C5O19_19200</name>
</gene>
<dbReference type="SUPFAM" id="SSF55874">
    <property type="entry name" value="ATPase domain of HSP90 chaperone/DNA topoisomerase II/histidine kinase"/>
    <property type="match status" value="1"/>
</dbReference>
<evidence type="ECO:0000256" key="9">
    <source>
        <dbReference type="ARBA" id="ARBA00023015"/>
    </source>
</evidence>
<keyword evidence="4" id="KW-0808">Transferase</keyword>
<dbReference type="Pfam" id="PF00072">
    <property type="entry name" value="Response_reg"/>
    <property type="match status" value="1"/>
</dbReference>
<dbReference type="GO" id="GO:0000155">
    <property type="term" value="F:phosphorelay sensor kinase activity"/>
    <property type="evidence" value="ECO:0007669"/>
    <property type="project" value="InterPro"/>
</dbReference>
<dbReference type="InterPro" id="IPR036890">
    <property type="entry name" value="HATPase_C_sf"/>
</dbReference>
<reference evidence="19" key="1">
    <citation type="submission" date="2018-02" db="EMBL/GenBank/DDBJ databases">
        <title>Genome sequencing of Solimonas sp. HR-BB.</title>
        <authorList>
            <person name="Lee Y."/>
            <person name="Jeon C.O."/>
        </authorList>
    </citation>
    <scope>NUCLEOTIDE SEQUENCE [LARGE SCALE GENOMIC DNA]</scope>
    <source>
        <strain evidence="19">HR-U</strain>
    </source>
</reference>
<evidence type="ECO:0000256" key="3">
    <source>
        <dbReference type="ARBA" id="ARBA00022553"/>
    </source>
</evidence>
<keyword evidence="7" id="KW-0067">ATP-binding</keyword>
<comment type="catalytic activity">
    <reaction evidence="1">
        <text>ATP + protein L-histidine = ADP + protein N-phospho-L-histidine.</text>
        <dbReference type="EC" id="2.7.13.3"/>
    </reaction>
</comment>
<dbReference type="GO" id="GO:0003700">
    <property type="term" value="F:DNA-binding transcription factor activity"/>
    <property type="evidence" value="ECO:0007669"/>
    <property type="project" value="InterPro"/>
</dbReference>
<evidence type="ECO:0000256" key="6">
    <source>
        <dbReference type="ARBA" id="ARBA00022777"/>
    </source>
</evidence>
<evidence type="ECO:0000256" key="5">
    <source>
        <dbReference type="ARBA" id="ARBA00022741"/>
    </source>
</evidence>
<evidence type="ECO:0000259" key="17">
    <source>
        <dbReference type="PROSITE" id="PS50110"/>
    </source>
</evidence>
<dbReference type="CDD" id="cd00082">
    <property type="entry name" value="HisKA"/>
    <property type="match status" value="1"/>
</dbReference>
<keyword evidence="9" id="KW-0805">Transcription regulation</keyword>
<organism evidence="18 19">
    <name type="scientific">Siphonobacter curvatus</name>
    <dbReference type="NCBI Taxonomy" id="2094562"/>
    <lineage>
        <taxon>Bacteria</taxon>
        <taxon>Pseudomonadati</taxon>
        <taxon>Bacteroidota</taxon>
        <taxon>Cytophagia</taxon>
        <taxon>Cytophagales</taxon>
        <taxon>Cytophagaceae</taxon>
        <taxon>Siphonobacter</taxon>
    </lineage>
</organism>
<dbReference type="InterPro" id="IPR003594">
    <property type="entry name" value="HATPase_dom"/>
</dbReference>
<dbReference type="EMBL" id="PTRA01000004">
    <property type="protein sequence ID" value="PQA55547.1"/>
    <property type="molecule type" value="Genomic_DNA"/>
</dbReference>
<dbReference type="SUPFAM" id="SSF47384">
    <property type="entry name" value="Homodimeric domain of signal transducing histidine kinase"/>
    <property type="match status" value="1"/>
</dbReference>
<dbReference type="FunFam" id="3.30.565.10:FF:000037">
    <property type="entry name" value="Hybrid sensor histidine kinase/response regulator"/>
    <property type="match status" value="1"/>
</dbReference>
<dbReference type="Pfam" id="PF07494">
    <property type="entry name" value="Reg_prop"/>
    <property type="match status" value="3"/>
</dbReference>
<evidence type="ECO:0000259" key="16">
    <source>
        <dbReference type="PROSITE" id="PS50109"/>
    </source>
</evidence>
<evidence type="ECO:0000259" key="15">
    <source>
        <dbReference type="PROSITE" id="PS01124"/>
    </source>
</evidence>
<keyword evidence="13" id="KW-1133">Transmembrane helix</keyword>
<dbReference type="GO" id="GO:0005524">
    <property type="term" value="F:ATP binding"/>
    <property type="evidence" value="ECO:0007669"/>
    <property type="project" value="UniProtKB-KW"/>
</dbReference>
<dbReference type="PROSITE" id="PS01124">
    <property type="entry name" value="HTH_ARAC_FAMILY_2"/>
    <property type="match status" value="1"/>
</dbReference>
<proteinExistence type="predicted"/>
<dbReference type="CDD" id="cd17574">
    <property type="entry name" value="REC_OmpR"/>
    <property type="match status" value="1"/>
</dbReference>
<keyword evidence="8" id="KW-0902">Two-component regulatory system</keyword>
<evidence type="ECO:0000256" key="13">
    <source>
        <dbReference type="SAM" id="Phobius"/>
    </source>
</evidence>
<dbReference type="SMART" id="SM00448">
    <property type="entry name" value="REC"/>
    <property type="match status" value="1"/>
</dbReference>
<dbReference type="Pfam" id="PF02518">
    <property type="entry name" value="HATPase_c"/>
    <property type="match status" value="1"/>
</dbReference>
<evidence type="ECO:0000256" key="1">
    <source>
        <dbReference type="ARBA" id="ARBA00000085"/>
    </source>
</evidence>
<dbReference type="PANTHER" id="PTHR43547:SF2">
    <property type="entry name" value="HYBRID SIGNAL TRANSDUCTION HISTIDINE KINASE C"/>
    <property type="match status" value="1"/>
</dbReference>
<keyword evidence="3 12" id="KW-0597">Phosphoprotein</keyword>
<dbReference type="PROSITE" id="PS00041">
    <property type="entry name" value="HTH_ARAC_FAMILY_1"/>
    <property type="match status" value="1"/>
</dbReference>
<keyword evidence="14" id="KW-0732">Signal</keyword>
<evidence type="ECO:0000256" key="7">
    <source>
        <dbReference type="ARBA" id="ARBA00022840"/>
    </source>
</evidence>
<dbReference type="FunFam" id="1.10.287.130:FF:000045">
    <property type="entry name" value="Two-component system sensor histidine kinase/response regulator"/>
    <property type="match status" value="1"/>
</dbReference>
<dbReference type="CDD" id="cd00146">
    <property type="entry name" value="PKD"/>
    <property type="match status" value="1"/>
</dbReference>
<evidence type="ECO:0000256" key="4">
    <source>
        <dbReference type="ARBA" id="ARBA00022679"/>
    </source>
</evidence>
<evidence type="ECO:0000256" key="10">
    <source>
        <dbReference type="ARBA" id="ARBA00023125"/>
    </source>
</evidence>
<protein>
    <recommendedName>
        <fullName evidence="2">histidine kinase</fullName>
        <ecNumber evidence="2">2.7.13.3</ecNumber>
    </recommendedName>
</protein>
<evidence type="ECO:0000313" key="19">
    <source>
        <dbReference type="Proteomes" id="UP000239590"/>
    </source>
</evidence>
<dbReference type="Proteomes" id="UP000239590">
    <property type="component" value="Unassembled WGS sequence"/>
</dbReference>
<keyword evidence="11" id="KW-0804">Transcription</keyword>
<keyword evidence="13" id="KW-0812">Transmembrane</keyword>
<feature type="signal peptide" evidence="14">
    <location>
        <begin position="1"/>
        <end position="19"/>
    </location>
</feature>
<dbReference type="InterPro" id="IPR018062">
    <property type="entry name" value="HTH_AraC-typ_CS"/>
</dbReference>
<dbReference type="SMART" id="SM00388">
    <property type="entry name" value="HisKA"/>
    <property type="match status" value="1"/>
</dbReference>
<keyword evidence="19" id="KW-1185">Reference proteome</keyword>
<dbReference type="PROSITE" id="PS50109">
    <property type="entry name" value="HIS_KIN"/>
    <property type="match status" value="1"/>
</dbReference>
<name>A0A2S7II62_9BACT</name>
<feature type="chain" id="PRO_5015505010" description="histidine kinase" evidence="14">
    <location>
        <begin position="20"/>
        <end position="1337"/>
    </location>
</feature>
<dbReference type="InterPro" id="IPR009057">
    <property type="entry name" value="Homeodomain-like_sf"/>
</dbReference>
<keyword evidence="10" id="KW-0238">DNA-binding</keyword>
<dbReference type="SUPFAM" id="SSF52172">
    <property type="entry name" value="CheY-like"/>
    <property type="match status" value="1"/>
</dbReference>
<feature type="domain" description="Response regulatory" evidence="17">
    <location>
        <begin position="1084"/>
        <end position="1199"/>
    </location>
</feature>
<dbReference type="InterPro" id="IPR015943">
    <property type="entry name" value="WD40/YVTN_repeat-like_dom_sf"/>
</dbReference>
<dbReference type="FunFam" id="2.60.40.10:FF:000791">
    <property type="entry name" value="Two-component system sensor histidine kinase/response regulator"/>
    <property type="match status" value="1"/>
</dbReference>
<dbReference type="InterPro" id="IPR018060">
    <property type="entry name" value="HTH_AraC"/>
</dbReference>
<feature type="modified residue" description="4-aspartylphosphate" evidence="12">
    <location>
        <position position="1132"/>
    </location>
</feature>
<dbReference type="Gene3D" id="1.10.287.130">
    <property type="match status" value="1"/>
</dbReference>
<feature type="domain" description="Histidine kinase" evidence="16">
    <location>
        <begin position="835"/>
        <end position="1049"/>
    </location>
</feature>
<dbReference type="InterPro" id="IPR001789">
    <property type="entry name" value="Sig_transdc_resp-reg_receiver"/>
</dbReference>
<dbReference type="InterPro" id="IPR003661">
    <property type="entry name" value="HisK_dim/P_dom"/>
</dbReference>
<dbReference type="InterPro" id="IPR036097">
    <property type="entry name" value="HisK_dim/P_sf"/>
</dbReference>
<dbReference type="Gene3D" id="2.60.40.10">
    <property type="entry name" value="Immunoglobulins"/>
    <property type="match status" value="1"/>
</dbReference>
<dbReference type="InterPro" id="IPR011123">
    <property type="entry name" value="Y_Y_Y"/>
</dbReference>